<evidence type="ECO:0000256" key="2">
    <source>
        <dbReference type="ARBA" id="ARBA00022801"/>
    </source>
</evidence>
<keyword evidence="2" id="KW-0378">Hydrolase</keyword>
<dbReference type="InterPro" id="IPR011330">
    <property type="entry name" value="Glyco_hydro/deAcase_b/a-brl"/>
</dbReference>
<dbReference type="Gene3D" id="3.20.20.370">
    <property type="entry name" value="Glycoside hydrolase/deacetylase"/>
    <property type="match status" value="1"/>
</dbReference>
<dbReference type="Proteomes" id="UP000095651">
    <property type="component" value="Unassembled WGS sequence"/>
</dbReference>
<dbReference type="InterPro" id="IPR002509">
    <property type="entry name" value="NODB_dom"/>
</dbReference>
<feature type="domain" description="NodB homology" evidence="3">
    <location>
        <begin position="230"/>
        <end position="407"/>
    </location>
</feature>
<dbReference type="SUPFAM" id="SSF88713">
    <property type="entry name" value="Glycoside hydrolase/deacetylase"/>
    <property type="match status" value="1"/>
</dbReference>
<organism evidence="4 5">
    <name type="scientific">Hungatella hathewayi</name>
    <dbReference type="NCBI Taxonomy" id="154046"/>
    <lineage>
        <taxon>Bacteria</taxon>
        <taxon>Bacillati</taxon>
        <taxon>Bacillota</taxon>
        <taxon>Clostridia</taxon>
        <taxon>Lachnospirales</taxon>
        <taxon>Lachnospiraceae</taxon>
        <taxon>Hungatella</taxon>
    </lineage>
</organism>
<accession>A0A173ZWG6</accession>
<protein>
    <submittedName>
        <fullName evidence="4">Polysaccharide deacetylase</fullName>
    </submittedName>
</protein>
<name>A0A173ZWG6_9FIRM</name>
<evidence type="ECO:0000259" key="3">
    <source>
        <dbReference type="PROSITE" id="PS51677"/>
    </source>
</evidence>
<dbReference type="EMBL" id="CYZE01000002">
    <property type="protein sequence ID" value="CUN80564.1"/>
    <property type="molecule type" value="Genomic_DNA"/>
</dbReference>
<evidence type="ECO:0000313" key="5">
    <source>
        <dbReference type="Proteomes" id="UP000095651"/>
    </source>
</evidence>
<dbReference type="PROSITE" id="PS51677">
    <property type="entry name" value="NODB"/>
    <property type="match status" value="1"/>
</dbReference>
<keyword evidence="1" id="KW-0479">Metal-binding</keyword>
<dbReference type="PANTHER" id="PTHR10587">
    <property type="entry name" value="GLYCOSYL TRANSFERASE-RELATED"/>
    <property type="match status" value="1"/>
</dbReference>
<dbReference type="CDD" id="cd10954">
    <property type="entry name" value="CE4_CtAXE_like"/>
    <property type="match status" value="1"/>
</dbReference>
<dbReference type="Pfam" id="PF01522">
    <property type="entry name" value="Polysacc_deac_1"/>
    <property type="match status" value="1"/>
</dbReference>
<proteinExistence type="predicted"/>
<gene>
    <name evidence="4" type="ORF">ERS852407_01140</name>
</gene>
<dbReference type="GO" id="GO:0005975">
    <property type="term" value="P:carbohydrate metabolic process"/>
    <property type="evidence" value="ECO:0007669"/>
    <property type="project" value="InterPro"/>
</dbReference>
<dbReference type="GO" id="GO:0016810">
    <property type="term" value="F:hydrolase activity, acting on carbon-nitrogen (but not peptide) bonds"/>
    <property type="evidence" value="ECO:0007669"/>
    <property type="project" value="InterPro"/>
</dbReference>
<dbReference type="InterPro" id="IPR050248">
    <property type="entry name" value="Polysacc_deacetylase_ArnD"/>
</dbReference>
<dbReference type="GO" id="GO:0016020">
    <property type="term" value="C:membrane"/>
    <property type="evidence" value="ECO:0007669"/>
    <property type="project" value="TreeGrafter"/>
</dbReference>
<dbReference type="GO" id="GO:0046872">
    <property type="term" value="F:metal ion binding"/>
    <property type="evidence" value="ECO:0007669"/>
    <property type="project" value="UniProtKB-KW"/>
</dbReference>
<reference evidence="4 5" key="1">
    <citation type="submission" date="2015-09" db="EMBL/GenBank/DDBJ databases">
        <authorList>
            <consortium name="Pathogen Informatics"/>
        </authorList>
    </citation>
    <scope>NUCLEOTIDE SEQUENCE [LARGE SCALE GENOMIC DNA]</scope>
    <source>
        <strain evidence="4 5">2789STDY5608850</strain>
    </source>
</reference>
<sequence>MPGIYAILNISKLKMLAEVGEMKSIKWKILRRIGAFVLAAALVAGGQPFCSCADEAAAEEEIGPGIIPKVNPEDLTPLVVNYSAYQDSVGWSEVKADNDPLKVQTGSFASAIRMTVSGQPEVLKGTLAYQVNIIGKGWLDWGENDVEIGAAPEQLPIEAVAMKFTDRLAEYYDIYYSVWENGAWTEWAMNGAAAGAEGSGIRVEGLRAAAVIKGAAPPEIKPEGIDPAKPMVALTFDDGPSTPVTTRILNSLEANGGRATFFMVGNRVPGTQAVVQRMNALGCEVANHTYEHKYLTKVGDSGIRSQVGLTNQKIAEACGVTPTLVRPPGGFYNQASLDTLGSMGMAAIMWDIDTLDWKTRNAQNTINVVLNQVKDGDIVLMHDIYSTSADAAEVIIPELVNRGYQLVTVSEMAQYRGGIQAGHVYNRFRP</sequence>
<evidence type="ECO:0000256" key="1">
    <source>
        <dbReference type="ARBA" id="ARBA00022723"/>
    </source>
</evidence>
<dbReference type="PANTHER" id="PTHR10587:SF133">
    <property type="entry name" value="CHITIN DEACETYLASE 1-RELATED"/>
    <property type="match status" value="1"/>
</dbReference>
<dbReference type="AlphaFoldDB" id="A0A173ZWG6"/>
<evidence type="ECO:0000313" key="4">
    <source>
        <dbReference type="EMBL" id="CUN80564.1"/>
    </source>
</evidence>